<protein>
    <recommendedName>
        <fullName evidence="3">DUF697 domain-containing protein</fullName>
    </recommendedName>
</protein>
<dbReference type="Proteomes" id="UP000253975">
    <property type="component" value="Unassembled WGS sequence"/>
</dbReference>
<dbReference type="EMBL" id="PPTO01000010">
    <property type="protein sequence ID" value="RDB58023.1"/>
    <property type="molecule type" value="Genomic_DNA"/>
</dbReference>
<dbReference type="AlphaFoldDB" id="A0A369LEE8"/>
<sequence>MPKMPIDVMAVLQEATDVEAARSVPLCVSVLLDDTAPDDLTAFVRSSFASASPQARVSVNYFEDAHIAFDARSDMAVIAAGFTPEIGEIVSRLHGEGIPVMVVTTLPECVNGAAEAAGHPIDAADVIAPNPEIDGVVTLHEPLVVTKEGAISGREVDPEDPFSLEPLPMCAAYHEQLRTKMGEWVVAAFREKRLAFAQAFDFVRKPLSMESVRSTAFQNAGIGLVIFIPGADFPIMTLNQTKMVIQIAAAYGQPLSADRVKELAAVVGGGLACRTVARQVAGLVPAVGWAVKAGVGYAGTWAMGMAAAEYFEHGGNMAGVGAVVDEARAAASRAADETAAGRAAKGFVASLGLQAKDAATGRVRAAVAQAPGVAAGAMRAVANAAASAAQAAATGAARAGTAADAVEASAHDSE</sequence>
<comment type="caution">
    <text evidence="1">The sequence shown here is derived from an EMBL/GenBank/DDBJ whole genome shotgun (WGS) entry which is preliminary data.</text>
</comment>
<proteinExistence type="predicted"/>
<organism evidence="1 2">
    <name type="scientific">Slackia isoflavoniconvertens</name>
    <dbReference type="NCBI Taxonomy" id="572010"/>
    <lineage>
        <taxon>Bacteria</taxon>
        <taxon>Bacillati</taxon>
        <taxon>Actinomycetota</taxon>
        <taxon>Coriobacteriia</taxon>
        <taxon>Eggerthellales</taxon>
        <taxon>Eggerthellaceae</taxon>
        <taxon>Slackia</taxon>
    </lineage>
</organism>
<accession>A0A369LEE8</accession>
<evidence type="ECO:0000313" key="1">
    <source>
        <dbReference type="EMBL" id="RDB58023.1"/>
    </source>
</evidence>
<evidence type="ECO:0000313" key="2">
    <source>
        <dbReference type="Proteomes" id="UP000253975"/>
    </source>
</evidence>
<gene>
    <name evidence="1" type="ORF">C1881_06945</name>
</gene>
<evidence type="ECO:0008006" key="3">
    <source>
        <dbReference type="Google" id="ProtNLM"/>
    </source>
</evidence>
<reference evidence="1 2" key="1">
    <citation type="journal article" date="2018" name="Elife">
        <title>Discovery and characterization of a prevalent human gut bacterial enzyme sufficient for the inactivation of a family of plant toxins.</title>
        <authorList>
            <person name="Koppel N."/>
            <person name="Bisanz J.E."/>
            <person name="Pandelia M.E."/>
            <person name="Turnbaugh P.J."/>
            <person name="Balskus E.P."/>
        </authorList>
    </citation>
    <scope>NUCLEOTIDE SEQUENCE [LARGE SCALE GENOMIC DNA]</scope>
    <source>
        <strain evidence="1 2">OB21 GAM31</strain>
    </source>
</reference>
<name>A0A369LEE8_9ACTN</name>